<reference evidence="7 8" key="1">
    <citation type="submission" date="2017-10" db="EMBL/GenBank/DDBJ databases">
        <title>Draft genome of two endophytic bacteria isolated from 'guarana' Paullinia cupana (Mart.) Ducke.</title>
        <authorList>
            <person name="Siqueira K.A."/>
            <person name="Liotti R.G."/>
            <person name="Mendes T.A."/>
            <person name="Soares M.A."/>
        </authorList>
    </citation>
    <scope>NUCLEOTIDE SEQUENCE [LARGE SCALE GENOMIC DNA]</scope>
    <source>
        <strain evidence="7 8">342</strain>
    </source>
</reference>
<evidence type="ECO:0000256" key="6">
    <source>
        <dbReference type="SAM" id="Phobius"/>
    </source>
</evidence>
<organism evidence="7 8">
    <name type="scientific">Pantoea coffeiphila</name>
    <dbReference type="NCBI Taxonomy" id="1465635"/>
    <lineage>
        <taxon>Bacteria</taxon>
        <taxon>Pseudomonadati</taxon>
        <taxon>Pseudomonadota</taxon>
        <taxon>Gammaproteobacteria</taxon>
        <taxon>Enterobacterales</taxon>
        <taxon>Erwiniaceae</taxon>
        <taxon>Pantoea</taxon>
    </lineage>
</organism>
<proteinExistence type="predicted"/>
<name>A0A2S9I4G6_9GAMM</name>
<dbReference type="InterPro" id="IPR036259">
    <property type="entry name" value="MFS_trans_sf"/>
</dbReference>
<feature type="transmembrane region" description="Helical" evidence="6">
    <location>
        <begin position="72"/>
        <end position="90"/>
    </location>
</feature>
<feature type="transmembrane region" description="Helical" evidence="6">
    <location>
        <begin position="277"/>
        <end position="294"/>
    </location>
</feature>
<dbReference type="GO" id="GO:0016020">
    <property type="term" value="C:membrane"/>
    <property type="evidence" value="ECO:0007669"/>
    <property type="project" value="UniProtKB-SubCell"/>
</dbReference>
<dbReference type="EMBL" id="PDET01000028">
    <property type="protein sequence ID" value="PRD12665.1"/>
    <property type="molecule type" value="Genomic_DNA"/>
</dbReference>
<comment type="caution">
    <text evidence="7">The sequence shown here is derived from an EMBL/GenBank/DDBJ whole genome shotgun (WGS) entry which is preliminary data.</text>
</comment>
<keyword evidence="2" id="KW-0813">Transport</keyword>
<dbReference type="Pfam" id="PF07690">
    <property type="entry name" value="MFS_1"/>
    <property type="match status" value="1"/>
</dbReference>
<evidence type="ECO:0000313" key="8">
    <source>
        <dbReference type="Proteomes" id="UP000239181"/>
    </source>
</evidence>
<dbReference type="Proteomes" id="UP000239181">
    <property type="component" value="Unassembled WGS sequence"/>
</dbReference>
<evidence type="ECO:0000313" key="7">
    <source>
        <dbReference type="EMBL" id="PRD12665.1"/>
    </source>
</evidence>
<comment type="subcellular location">
    <subcellularLocation>
        <location evidence="1">Membrane</location>
        <topology evidence="1">Multi-pass membrane protein</topology>
    </subcellularLocation>
</comment>
<evidence type="ECO:0000256" key="5">
    <source>
        <dbReference type="ARBA" id="ARBA00023136"/>
    </source>
</evidence>
<dbReference type="PANTHER" id="PTHR12778">
    <property type="entry name" value="SOLUTE CARRIER FAMILY 33 ACETYL-COA TRANSPORTER -RELATED"/>
    <property type="match status" value="1"/>
</dbReference>
<feature type="transmembrane region" description="Helical" evidence="6">
    <location>
        <begin position="102"/>
        <end position="127"/>
    </location>
</feature>
<evidence type="ECO:0000256" key="1">
    <source>
        <dbReference type="ARBA" id="ARBA00004141"/>
    </source>
</evidence>
<protein>
    <submittedName>
        <fullName evidence="7">MFS transporter</fullName>
    </submittedName>
</protein>
<dbReference type="RefSeq" id="WP_105595491.1">
    <property type="nucleotide sequence ID" value="NZ_PDET01000028.1"/>
</dbReference>
<keyword evidence="3 6" id="KW-0812">Transmembrane</keyword>
<keyword evidence="5 6" id="KW-0472">Membrane</keyword>
<dbReference type="GO" id="GO:0022857">
    <property type="term" value="F:transmembrane transporter activity"/>
    <property type="evidence" value="ECO:0007669"/>
    <property type="project" value="InterPro"/>
</dbReference>
<feature type="transmembrane region" description="Helical" evidence="6">
    <location>
        <begin position="243"/>
        <end position="265"/>
    </location>
</feature>
<feature type="transmembrane region" description="Helical" evidence="6">
    <location>
        <begin position="42"/>
        <end position="60"/>
    </location>
</feature>
<evidence type="ECO:0000256" key="2">
    <source>
        <dbReference type="ARBA" id="ARBA00022448"/>
    </source>
</evidence>
<dbReference type="Gene3D" id="1.20.1250.20">
    <property type="entry name" value="MFS general substrate transporter like domains"/>
    <property type="match status" value="1"/>
</dbReference>
<evidence type="ECO:0000256" key="3">
    <source>
        <dbReference type="ARBA" id="ARBA00022692"/>
    </source>
</evidence>
<dbReference type="AlphaFoldDB" id="A0A2S9I4G6"/>
<gene>
    <name evidence="7" type="ORF">CQW29_25170</name>
</gene>
<feature type="transmembrane region" description="Helical" evidence="6">
    <location>
        <begin position="300"/>
        <end position="324"/>
    </location>
</feature>
<dbReference type="PANTHER" id="PTHR12778:SF10">
    <property type="entry name" value="MAJOR FACILITATOR SUPERFAMILY DOMAIN-CONTAINING PROTEIN 3"/>
    <property type="match status" value="1"/>
</dbReference>
<feature type="transmembrane region" description="Helical" evidence="6">
    <location>
        <begin position="336"/>
        <end position="358"/>
    </location>
</feature>
<dbReference type="InterPro" id="IPR004752">
    <property type="entry name" value="AmpG_permease/AT-1"/>
</dbReference>
<sequence length="395" mass="42903">MSRALLQLTFFWFNVSLTLPVTWLMLGLPLILHQQGWSGQQLGLFQLAALPAVIKLWLALPVERGRLFRQRYKSWGSLLWLGLALLFALLSQFDLQQNKSLLFALLLCCSLLLAWCDVPVNALAIALFHDGEQARAGSVRAAALFTGAVGGSGIMLLLWQHYGWALPCLLMSAAALLCALLLRLLPEPPAGEYRRSEMLGFFRQPGGKGWYPLCVLAFPFLGSGWLWLKPLLLDAGLPMQQVIMWVGVGGSVTGALVSLIGARWLNRGNASTALPGWLLFAGISLLLLAAGVSLKLSAALLLAISTLMACAIGGLSALMFMLMMAFSREENRAVDYGIQASLFTLSRLSVPLFSGLLLDRFGGGVMLTTLALCTLAVALYAWLQRRTIAARLVQS</sequence>
<feature type="transmembrane region" description="Helical" evidence="6">
    <location>
        <begin position="139"/>
        <end position="158"/>
    </location>
</feature>
<keyword evidence="4 6" id="KW-1133">Transmembrane helix</keyword>
<feature type="transmembrane region" description="Helical" evidence="6">
    <location>
        <begin position="364"/>
        <end position="383"/>
    </location>
</feature>
<dbReference type="InterPro" id="IPR011701">
    <property type="entry name" value="MFS"/>
</dbReference>
<dbReference type="OrthoDB" id="6103975at2"/>
<dbReference type="SUPFAM" id="SSF103473">
    <property type="entry name" value="MFS general substrate transporter"/>
    <property type="match status" value="1"/>
</dbReference>
<feature type="transmembrane region" description="Helical" evidence="6">
    <location>
        <begin position="210"/>
        <end position="228"/>
    </location>
</feature>
<feature type="transmembrane region" description="Helical" evidence="6">
    <location>
        <begin position="164"/>
        <end position="185"/>
    </location>
</feature>
<accession>A0A2S9I4G6</accession>
<keyword evidence="8" id="KW-1185">Reference proteome</keyword>
<evidence type="ECO:0000256" key="4">
    <source>
        <dbReference type="ARBA" id="ARBA00022989"/>
    </source>
</evidence>